<dbReference type="GO" id="GO:0004521">
    <property type="term" value="F:RNA endonuclease activity"/>
    <property type="evidence" value="ECO:0007669"/>
    <property type="project" value="TreeGrafter"/>
</dbReference>
<dbReference type="InterPro" id="IPR011108">
    <property type="entry name" value="RMMBL"/>
</dbReference>
<keyword evidence="5" id="KW-1185">Reference proteome</keyword>
<organism evidence="4 5">
    <name type="scientific">Neolewinella litorea</name>
    <dbReference type="NCBI Taxonomy" id="2562452"/>
    <lineage>
        <taxon>Bacteria</taxon>
        <taxon>Pseudomonadati</taxon>
        <taxon>Bacteroidota</taxon>
        <taxon>Saprospiria</taxon>
        <taxon>Saprospirales</taxon>
        <taxon>Lewinellaceae</taxon>
        <taxon>Neolewinella</taxon>
    </lineage>
</organism>
<dbReference type="Pfam" id="PF00753">
    <property type="entry name" value="Lactamase_B"/>
    <property type="match status" value="1"/>
</dbReference>
<dbReference type="InterPro" id="IPR036866">
    <property type="entry name" value="RibonucZ/Hydroxyglut_hydro"/>
</dbReference>
<dbReference type="InterPro" id="IPR001279">
    <property type="entry name" value="Metallo-B-lactamas"/>
</dbReference>
<dbReference type="RefSeq" id="WP_136459630.1">
    <property type="nucleotide sequence ID" value="NZ_SRSF01000004.1"/>
</dbReference>
<feature type="domain" description="Beta-Casp" evidence="3">
    <location>
        <begin position="255"/>
        <end position="380"/>
    </location>
</feature>
<dbReference type="OrthoDB" id="9803916at2"/>
<reference evidence="4 5" key="1">
    <citation type="submission" date="2019-04" db="EMBL/GenBank/DDBJ databases">
        <title>Lewinella litorea sp. nov., isolated from a marine sand.</title>
        <authorList>
            <person name="Yoon J.-H."/>
        </authorList>
    </citation>
    <scope>NUCLEOTIDE SEQUENCE [LARGE SCALE GENOMIC DNA]</scope>
    <source>
        <strain evidence="4 5">HSMS-39</strain>
    </source>
</reference>
<proteinExistence type="predicted"/>
<evidence type="ECO:0000313" key="5">
    <source>
        <dbReference type="Proteomes" id="UP000308528"/>
    </source>
</evidence>
<keyword evidence="1 4" id="KW-0378">Hydrolase</keyword>
<dbReference type="InterPro" id="IPR050698">
    <property type="entry name" value="MBL"/>
</dbReference>
<feature type="domain" description="Metallo-beta-lactamase" evidence="2">
    <location>
        <begin position="13"/>
        <end position="220"/>
    </location>
</feature>
<evidence type="ECO:0000256" key="1">
    <source>
        <dbReference type="ARBA" id="ARBA00022801"/>
    </source>
</evidence>
<dbReference type="PANTHER" id="PTHR11203">
    <property type="entry name" value="CLEAVAGE AND POLYADENYLATION SPECIFICITY FACTOR FAMILY MEMBER"/>
    <property type="match status" value="1"/>
</dbReference>
<dbReference type="Pfam" id="PF07521">
    <property type="entry name" value="RMMBL"/>
    <property type="match status" value="1"/>
</dbReference>
<dbReference type="SMART" id="SM00849">
    <property type="entry name" value="Lactamase_B"/>
    <property type="match status" value="1"/>
</dbReference>
<sequence>MTLTFCGAAREVTGSAHLLTLDDGYKILLDCGLYQGRNDDMEHFNENWRFDPEEIDALVLSHAHIDHSGRIPKLVRDGFRGKIYSTHATRSLCAILLLDSAFIQEKDAEYFNRKNKTSDKTRRPLYRRTDVKPAMERFVGLPYNEWQELQPGVELQFRDAGHILGSASVTLRIQREDGLTTTVGFTGDVGRPDRPILRDPRRMPTCDYVISESTYGNREHESPPNEMRRFLEVIRNTCVTKRGKLLIPAFSVGRTQEIVYMLDQLESSGQLPKIPVFVDSPLAVDATTVFGAHPECYDLDLQEYLLTDDDPFGFSRLTYTQSVDESKALNYLDGPAIIISASGMMNAGRSKHHLANTMGDPKNTIFIVGYCAPGTPGGKLLDGAEGLHLYGQYHPLRADVVVMDSFSAHADRSELINFLNGQQETCEKVFLVHGTFDRMEPFGESLTQAGFREVIIPELGDEVHL</sequence>
<evidence type="ECO:0000313" key="4">
    <source>
        <dbReference type="EMBL" id="THH39496.1"/>
    </source>
</evidence>
<dbReference type="EMBL" id="SRSF01000004">
    <property type="protein sequence ID" value="THH39496.1"/>
    <property type="molecule type" value="Genomic_DNA"/>
</dbReference>
<name>A0A4S4NIC3_9BACT</name>
<evidence type="ECO:0000259" key="3">
    <source>
        <dbReference type="SMART" id="SM01027"/>
    </source>
</evidence>
<accession>A0A4S4NIC3</accession>
<dbReference type="SUPFAM" id="SSF56281">
    <property type="entry name" value="Metallo-hydrolase/oxidoreductase"/>
    <property type="match status" value="1"/>
</dbReference>
<dbReference type="InterPro" id="IPR022712">
    <property type="entry name" value="Beta_Casp"/>
</dbReference>
<dbReference type="Proteomes" id="UP000308528">
    <property type="component" value="Unassembled WGS sequence"/>
</dbReference>
<dbReference type="PANTHER" id="PTHR11203:SF37">
    <property type="entry name" value="INTEGRATOR COMPLEX SUBUNIT 11"/>
    <property type="match status" value="1"/>
</dbReference>
<dbReference type="Gene3D" id="3.60.15.10">
    <property type="entry name" value="Ribonuclease Z/Hydroxyacylglutathione hydrolase-like"/>
    <property type="match status" value="1"/>
</dbReference>
<dbReference type="GO" id="GO:0016787">
    <property type="term" value="F:hydrolase activity"/>
    <property type="evidence" value="ECO:0007669"/>
    <property type="project" value="UniProtKB-KW"/>
</dbReference>
<evidence type="ECO:0000259" key="2">
    <source>
        <dbReference type="SMART" id="SM00849"/>
    </source>
</evidence>
<dbReference type="Gene3D" id="3.40.50.10890">
    <property type="match status" value="1"/>
</dbReference>
<protein>
    <submittedName>
        <fullName evidence="4">MBL fold metallo-hydrolase</fullName>
    </submittedName>
</protein>
<gene>
    <name evidence="4" type="ORF">E4021_12160</name>
</gene>
<dbReference type="CDD" id="cd16295">
    <property type="entry name" value="TTHA0252-CPSF-like_MBL-fold"/>
    <property type="match status" value="1"/>
</dbReference>
<dbReference type="SMART" id="SM01027">
    <property type="entry name" value="Beta-Casp"/>
    <property type="match status" value="1"/>
</dbReference>
<comment type="caution">
    <text evidence="4">The sequence shown here is derived from an EMBL/GenBank/DDBJ whole genome shotgun (WGS) entry which is preliminary data.</text>
</comment>
<dbReference type="AlphaFoldDB" id="A0A4S4NIC3"/>
<dbReference type="Pfam" id="PF10996">
    <property type="entry name" value="Beta-Casp"/>
    <property type="match status" value="1"/>
</dbReference>